<name>M3K0G1_CANMX</name>
<proteinExistence type="predicted"/>
<reference evidence="2 3" key="1">
    <citation type="submission" date="2013-02" db="EMBL/GenBank/DDBJ databases">
        <title>Genome sequence of Candida maltosa Xu316, a potential industrial strain for xylitol and ethanol production.</title>
        <authorList>
            <person name="Yu J."/>
            <person name="Wang Q."/>
            <person name="Geng X."/>
            <person name="Bao W."/>
            <person name="He P."/>
            <person name="Cai J."/>
        </authorList>
    </citation>
    <scope>NUCLEOTIDE SEQUENCE [LARGE SCALE GENOMIC DNA]</scope>
    <source>
        <strain evidence="3">Xu316</strain>
    </source>
</reference>
<dbReference type="InterPro" id="IPR032675">
    <property type="entry name" value="LRR_dom_sf"/>
</dbReference>
<feature type="domain" description="F-box" evidence="1">
    <location>
        <begin position="1"/>
        <end position="48"/>
    </location>
</feature>
<dbReference type="eggNOG" id="ENOG502T36X">
    <property type="taxonomic scope" value="Eukaryota"/>
</dbReference>
<dbReference type="SUPFAM" id="SSF52047">
    <property type="entry name" value="RNI-like"/>
    <property type="match status" value="1"/>
</dbReference>
<accession>M3K0G1</accession>
<dbReference type="PROSITE" id="PS50181">
    <property type="entry name" value="FBOX"/>
    <property type="match status" value="1"/>
</dbReference>
<evidence type="ECO:0000259" key="1">
    <source>
        <dbReference type="PROSITE" id="PS50181"/>
    </source>
</evidence>
<keyword evidence="3" id="KW-1185">Reference proteome</keyword>
<gene>
    <name evidence="2" type="ORF">G210_0602</name>
</gene>
<organism evidence="2 3">
    <name type="scientific">Candida maltosa (strain Xu316)</name>
    <name type="common">Yeast</name>
    <dbReference type="NCBI Taxonomy" id="1245528"/>
    <lineage>
        <taxon>Eukaryota</taxon>
        <taxon>Fungi</taxon>
        <taxon>Dikarya</taxon>
        <taxon>Ascomycota</taxon>
        <taxon>Saccharomycotina</taxon>
        <taxon>Pichiomycetes</taxon>
        <taxon>Debaryomycetaceae</taxon>
        <taxon>Candida/Lodderomyces clade</taxon>
        <taxon>Candida</taxon>
    </lineage>
</organism>
<dbReference type="InterPro" id="IPR001810">
    <property type="entry name" value="F-box_dom"/>
</dbReference>
<dbReference type="EMBL" id="AOGT01000980">
    <property type="protein sequence ID" value="EMG48780.1"/>
    <property type="molecule type" value="Genomic_DNA"/>
</dbReference>
<evidence type="ECO:0000313" key="3">
    <source>
        <dbReference type="Proteomes" id="UP000011777"/>
    </source>
</evidence>
<comment type="caution">
    <text evidence="2">The sequence shown here is derived from an EMBL/GenBank/DDBJ whole genome shotgun (WGS) entry which is preliminary data.</text>
</comment>
<dbReference type="Gene3D" id="3.80.10.10">
    <property type="entry name" value="Ribonuclease Inhibitor"/>
    <property type="match status" value="1"/>
</dbReference>
<dbReference type="AlphaFoldDB" id="M3K0G1"/>
<protein>
    <recommendedName>
        <fullName evidence="1">F-box domain-containing protein</fullName>
    </recommendedName>
</protein>
<dbReference type="OMA" id="WELNYTK"/>
<sequence>MLTILSLPNEVIIKIFQYLSPSETQRVIEVFYHSPKSHQLLELLYRRLFSGKLMLINDEPKHKHYPDCELTLSSFLDKFLTLNKENRLFQSTRPNKIEFNFTRQHCDYMRFISNLNQFHEILEDPSCQEYFKNTLQVDVYVDANLVLIENPDNLTAVIIKVILELSKHKEFVHKIQHLTIKASDIGNMYVPQWSLLFTNFSSLVSLDLSQNLLKSNYDQYLDLWGASKKFPSFLKKLNLDSNMLTYVSKEFIKNLPDSLEELLMNQNDIEIIELCDLGVLLPNLKKWELNYTKLSIMNPLTFKSCDKGFTLELVSTYLPVTDLEKLKKIAHEKRFTVVI</sequence>
<dbReference type="Proteomes" id="UP000011777">
    <property type="component" value="Unassembled WGS sequence"/>
</dbReference>
<dbReference type="OrthoDB" id="27267at2759"/>
<evidence type="ECO:0000313" key="2">
    <source>
        <dbReference type="EMBL" id="EMG48780.1"/>
    </source>
</evidence>
<dbReference type="HOGENOM" id="CLU_794797_0_0_1"/>